<reference evidence="3 4" key="1">
    <citation type="journal article" date="2023" name="Commun. Biol.">
        <title>Reorganization of the ancestral sex-determining regions during the evolution of trioecy in Pleodorina starrii.</title>
        <authorList>
            <person name="Takahashi K."/>
            <person name="Suzuki S."/>
            <person name="Kawai-Toyooka H."/>
            <person name="Yamamoto K."/>
            <person name="Hamaji T."/>
            <person name="Ootsuki R."/>
            <person name="Yamaguchi H."/>
            <person name="Kawachi M."/>
            <person name="Higashiyama T."/>
            <person name="Nozaki H."/>
        </authorList>
    </citation>
    <scope>NUCLEOTIDE SEQUENCE [LARGE SCALE GENOMIC DNA]</scope>
    <source>
        <strain evidence="3 4">NIES-4479</strain>
    </source>
</reference>
<evidence type="ECO:0000313" key="4">
    <source>
        <dbReference type="Proteomes" id="UP001165080"/>
    </source>
</evidence>
<feature type="compositionally biased region" description="Polar residues" evidence="1">
    <location>
        <begin position="255"/>
        <end position="264"/>
    </location>
</feature>
<evidence type="ECO:0000256" key="2">
    <source>
        <dbReference type="SAM" id="Phobius"/>
    </source>
</evidence>
<feature type="transmembrane region" description="Helical" evidence="2">
    <location>
        <begin position="33"/>
        <end position="51"/>
    </location>
</feature>
<dbReference type="AlphaFoldDB" id="A0A9W6BPT3"/>
<evidence type="ECO:0000256" key="1">
    <source>
        <dbReference type="SAM" id="MobiDB-lite"/>
    </source>
</evidence>
<accession>A0A9W6BPT3</accession>
<dbReference type="EMBL" id="BRXU01000014">
    <property type="protein sequence ID" value="GLC55750.1"/>
    <property type="molecule type" value="Genomic_DNA"/>
</dbReference>
<feature type="compositionally biased region" description="Polar residues" evidence="1">
    <location>
        <begin position="310"/>
        <end position="326"/>
    </location>
</feature>
<feature type="region of interest" description="Disordered" evidence="1">
    <location>
        <begin position="246"/>
        <end position="265"/>
    </location>
</feature>
<keyword evidence="2" id="KW-1133">Transmembrane helix</keyword>
<comment type="caution">
    <text evidence="3">The sequence shown here is derived from an EMBL/GenBank/DDBJ whole genome shotgun (WGS) entry which is preliminary data.</text>
</comment>
<feature type="region of interest" description="Disordered" evidence="1">
    <location>
        <begin position="303"/>
        <end position="327"/>
    </location>
</feature>
<name>A0A9W6BPT3_9CHLO</name>
<feature type="transmembrane region" description="Helical" evidence="2">
    <location>
        <begin position="741"/>
        <end position="766"/>
    </location>
</feature>
<evidence type="ECO:0000313" key="3">
    <source>
        <dbReference type="EMBL" id="GLC55750.1"/>
    </source>
</evidence>
<keyword evidence="2" id="KW-0472">Membrane</keyword>
<dbReference type="Proteomes" id="UP001165080">
    <property type="component" value="Unassembled WGS sequence"/>
</dbReference>
<protein>
    <submittedName>
        <fullName evidence="3">Uncharacterized protein</fullName>
    </submittedName>
</protein>
<keyword evidence="4" id="KW-1185">Reference proteome</keyword>
<feature type="region of interest" description="Disordered" evidence="1">
    <location>
        <begin position="585"/>
        <end position="613"/>
    </location>
</feature>
<sequence length="910" mass="93645">MVGVFWPAPAGAVAFLLAIVSLGYTTWVQMLPGVQAIFIMSLLQCCWGVMSWQGQRRLLRLAQVASALLGILALLPQHDIYGTRIWVSAFDDESGVVLPGFAASLATLFGFMGTTASGNGDAKAYQWGYGGGGRAADADFNRALLYLEVSLAAVVVLWLLQAATAAPATAGIMNHTASTSLMQSSYYKSHLDLPAMESLEGLIPACRDPTLRPDALGPAFDSGAQACSAIVPLGCCIGQRNPQYPGQPDGELQHDQNQAQQKPSRSPAAACGCQRVLLAGACLAQSVAATVIVGTWDALARRLRPDDSPPSASKESNVGQSDSQEAPSFDGMRASCLELGLLAAAMAATLTLPALTRSRHLLHTALLARPAATRSLGLLLLDVNAAKLLLSVSVGVLGGWRSGVLTWQLLQVCTVVFGVAKMYAGALKEQLASATAAATAMGPLPPPSGLSTAEEAAARPPMQVVPVGAGCCEAASVAPTSSCLAECASASAVAASPGFGVDAMMGRGANAGALLQDRRRDCCGSGFRVVPEVISPAVLSPAPASGCRPADVACATTASAATTSGCRSSSDSSCITLHSPYSSGNSLASAANDDSSHPGHGESNGGGGGAPCPSSCTMTTAQLARRPPSLIVAGHTLRCSHHHHHQQQQQPLLPSGACDGGGGSRLLTPLPTGRRPVSTRCGCGGVLAAVAAVLHPWSLLLVSLSFLGCMLWVVLMSPPLALLGDEPEDFFESLVDTGPGAAAMLMLLVGIATAFTVAGTCLLLCIANGELRQRLRLNPVERRRLECLAWACGPPLAVAVFSALSWALGDERNAVAYIAAEALRCASLWPLVWLQEPWLVGGVDCVGGCVQHAGCGVTCCVLRWAGLRPSGSGALGGRCDERVREAAAGMQLARTASRRGRAGSGQVEMN</sequence>
<feature type="transmembrane region" description="Helical" evidence="2">
    <location>
        <begin position="787"/>
        <end position="808"/>
    </location>
</feature>
<dbReference type="OrthoDB" id="533933at2759"/>
<feature type="transmembrane region" description="Helical" evidence="2">
    <location>
        <begin position="58"/>
        <end position="76"/>
    </location>
</feature>
<organism evidence="3 4">
    <name type="scientific">Pleodorina starrii</name>
    <dbReference type="NCBI Taxonomy" id="330485"/>
    <lineage>
        <taxon>Eukaryota</taxon>
        <taxon>Viridiplantae</taxon>
        <taxon>Chlorophyta</taxon>
        <taxon>core chlorophytes</taxon>
        <taxon>Chlorophyceae</taxon>
        <taxon>CS clade</taxon>
        <taxon>Chlamydomonadales</taxon>
        <taxon>Volvocaceae</taxon>
        <taxon>Pleodorina</taxon>
    </lineage>
</organism>
<feature type="transmembrane region" description="Helical" evidence="2">
    <location>
        <begin position="96"/>
        <end position="116"/>
    </location>
</feature>
<feature type="transmembrane region" description="Helical" evidence="2">
    <location>
        <begin position="143"/>
        <end position="160"/>
    </location>
</feature>
<feature type="transmembrane region" description="Helical" evidence="2">
    <location>
        <begin position="699"/>
        <end position="721"/>
    </location>
</feature>
<proteinExistence type="predicted"/>
<gene>
    <name evidence="3" type="primary">PLEST009955</name>
    <name evidence="3" type="ORF">PLESTB_001024700</name>
</gene>
<keyword evidence="2" id="KW-0812">Transmembrane</keyword>